<reference evidence="3 4" key="1">
    <citation type="submission" date="2018-09" db="EMBL/GenBank/DDBJ databases">
        <title>Draft genome sequences of Legionella taurinensis isolated from water samples.</title>
        <authorList>
            <person name="Chakeri A."/>
            <person name="Allerberger F."/>
            <person name="Kundi M."/>
            <person name="Ruppitsch W."/>
            <person name="Schmid D."/>
        </authorList>
    </citation>
    <scope>NUCLEOTIDE SEQUENCE [LARGE SCALE GENOMIC DNA]</scope>
    <source>
        <strain evidence="3 4">4570-18-6</strain>
    </source>
</reference>
<protein>
    <recommendedName>
        <fullName evidence="2">Tyr recombinase domain-containing protein</fullName>
    </recommendedName>
</protein>
<organism evidence="3 4">
    <name type="scientific">Legionella taurinensis</name>
    <dbReference type="NCBI Taxonomy" id="70611"/>
    <lineage>
        <taxon>Bacteria</taxon>
        <taxon>Pseudomonadati</taxon>
        <taxon>Pseudomonadota</taxon>
        <taxon>Gammaproteobacteria</taxon>
        <taxon>Legionellales</taxon>
        <taxon>Legionellaceae</taxon>
        <taxon>Legionella</taxon>
    </lineage>
</organism>
<gene>
    <name evidence="3" type="ORF">D6J04_03495</name>
</gene>
<dbReference type="AlphaFoldDB" id="A0A3A5LE27"/>
<dbReference type="GO" id="GO:0006310">
    <property type="term" value="P:DNA recombination"/>
    <property type="evidence" value="ECO:0007669"/>
    <property type="project" value="UniProtKB-KW"/>
</dbReference>
<dbReference type="GO" id="GO:0015074">
    <property type="term" value="P:DNA integration"/>
    <property type="evidence" value="ECO:0007669"/>
    <property type="project" value="InterPro"/>
</dbReference>
<feature type="domain" description="Tyr recombinase" evidence="2">
    <location>
        <begin position="11"/>
        <end position="130"/>
    </location>
</feature>
<dbReference type="RefSeq" id="WP_115300267.1">
    <property type="nucleotide sequence ID" value="NZ_CAAAIR010000003.1"/>
</dbReference>
<dbReference type="EMBL" id="QZWB01000002">
    <property type="protein sequence ID" value="RJT48800.1"/>
    <property type="molecule type" value="Genomic_DNA"/>
</dbReference>
<evidence type="ECO:0000313" key="3">
    <source>
        <dbReference type="EMBL" id="RJT48800.1"/>
    </source>
</evidence>
<comment type="caution">
    <text evidence="3">The sequence shown here is derived from an EMBL/GenBank/DDBJ whole genome shotgun (WGS) entry which is preliminary data.</text>
</comment>
<evidence type="ECO:0000256" key="1">
    <source>
        <dbReference type="ARBA" id="ARBA00023172"/>
    </source>
</evidence>
<keyword evidence="1" id="KW-0233">DNA recombination</keyword>
<accession>A0A3A5LE27</accession>
<dbReference type="InterPro" id="IPR002104">
    <property type="entry name" value="Integrase_catalytic"/>
</dbReference>
<dbReference type="Proteomes" id="UP000270757">
    <property type="component" value="Unassembled WGS sequence"/>
</dbReference>
<proteinExistence type="predicted"/>
<evidence type="ECO:0000259" key="2">
    <source>
        <dbReference type="PROSITE" id="PS51898"/>
    </source>
</evidence>
<dbReference type="InterPro" id="IPR013762">
    <property type="entry name" value="Integrase-like_cat_sf"/>
</dbReference>
<dbReference type="PROSITE" id="PS51898">
    <property type="entry name" value="TYR_RECOMBINASE"/>
    <property type="match status" value="1"/>
</dbReference>
<sequence>MIIDKLLSKDTKRSDYKPDPFSVNEINAILNSSRNLFQFAFFTGLRISELIGLRWTDIDWNNQLMSIEETIVAKELKGPKTEAGKREILLLSSALEALERQKEFTGLKKAGCSITSCKQRNWVMYRKLVK</sequence>
<dbReference type="Pfam" id="PF00589">
    <property type="entry name" value="Phage_integrase"/>
    <property type="match status" value="1"/>
</dbReference>
<dbReference type="GO" id="GO:0003677">
    <property type="term" value="F:DNA binding"/>
    <property type="evidence" value="ECO:0007669"/>
    <property type="project" value="InterPro"/>
</dbReference>
<dbReference type="GeneID" id="48946037"/>
<dbReference type="Gene3D" id="1.10.443.10">
    <property type="entry name" value="Intergrase catalytic core"/>
    <property type="match status" value="1"/>
</dbReference>
<dbReference type="InterPro" id="IPR011010">
    <property type="entry name" value="DNA_brk_join_enz"/>
</dbReference>
<dbReference type="SUPFAM" id="SSF56349">
    <property type="entry name" value="DNA breaking-rejoining enzymes"/>
    <property type="match status" value="1"/>
</dbReference>
<evidence type="ECO:0000313" key="4">
    <source>
        <dbReference type="Proteomes" id="UP000270757"/>
    </source>
</evidence>
<name>A0A3A5LE27_9GAMM</name>